<evidence type="ECO:0000256" key="1">
    <source>
        <dbReference type="ARBA" id="ARBA00022679"/>
    </source>
</evidence>
<feature type="domain" description="N-acetyltransferase" evidence="3">
    <location>
        <begin position="2"/>
        <end position="170"/>
    </location>
</feature>
<keyword evidence="2" id="KW-0012">Acyltransferase</keyword>
<dbReference type="InterPro" id="IPR016181">
    <property type="entry name" value="Acyl_CoA_acyltransferase"/>
</dbReference>
<proteinExistence type="predicted"/>
<evidence type="ECO:0000313" key="4">
    <source>
        <dbReference type="EMBL" id="TDG79821.1"/>
    </source>
</evidence>
<evidence type="ECO:0000259" key="3">
    <source>
        <dbReference type="PROSITE" id="PS51186"/>
    </source>
</evidence>
<accession>A0A4R5NS40</accession>
<dbReference type="PANTHER" id="PTHR42919:SF8">
    <property type="entry name" value="N-ALPHA-ACETYLTRANSFERASE 50"/>
    <property type="match status" value="1"/>
</dbReference>
<comment type="caution">
    <text evidence="4">The sequence shown here is derived from an EMBL/GenBank/DDBJ whole genome shotgun (WGS) entry which is preliminary data.</text>
</comment>
<dbReference type="EMBL" id="PUFO01000017">
    <property type="protein sequence ID" value="TDG79821.1"/>
    <property type="molecule type" value="Genomic_DNA"/>
</dbReference>
<dbReference type="STRING" id="1122149.FD44_GL001593"/>
<keyword evidence="1" id="KW-0808">Transferase</keyword>
<evidence type="ECO:0000256" key="2">
    <source>
        <dbReference type="ARBA" id="ARBA00023315"/>
    </source>
</evidence>
<dbReference type="PANTHER" id="PTHR42919">
    <property type="entry name" value="N-ALPHA-ACETYLTRANSFERASE"/>
    <property type="match status" value="1"/>
</dbReference>
<dbReference type="InterPro" id="IPR051556">
    <property type="entry name" value="N-term/lysine_N-AcTrnsfr"/>
</dbReference>
<dbReference type="Gene3D" id="3.40.630.30">
    <property type="match status" value="1"/>
</dbReference>
<reference evidence="4 5" key="1">
    <citation type="journal article" date="2019" name="Appl. Microbiol. Biotechnol.">
        <title>Uncovering carbohydrate metabolism through a genotype-phenotype association study of 56 lactic acid bacteria genomes.</title>
        <authorList>
            <person name="Buron-Moles G."/>
            <person name="Chailyan A."/>
            <person name="Dolejs I."/>
            <person name="Forster J."/>
            <person name="Miks M.H."/>
        </authorList>
    </citation>
    <scope>NUCLEOTIDE SEQUENCE [LARGE SCALE GENOMIC DNA]</scope>
    <source>
        <strain evidence="4 5">ATCC 49373</strain>
    </source>
</reference>
<protein>
    <recommendedName>
        <fullName evidence="3">N-acetyltransferase domain-containing protein</fullName>
    </recommendedName>
</protein>
<name>A0A4R5NS40_9LACO</name>
<dbReference type="RefSeq" id="WP_029327570.1">
    <property type="nucleotide sequence ID" value="NZ_PUFO01000017.1"/>
</dbReference>
<dbReference type="SUPFAM" id="SSF55729">
    <property type="entry name" value="Acyl-CoA N-acyltransferases (Nat)"/>
    <property type="match status" value="1"/>
</dbReference>
<dbReference type="Proteomes" id="UP000294854">
    <property type="component" value="Unassembled WGS sequence"/>
</dbReference>
<dbReference type="GO" id="GO:0016747">
    <property type="term" value="F:acyltransferase activity, transferring groups other than amino-acyl groups"/>
    <property type="evidence" value="ECO:0007669"/>
    <property type="project" value="InterPro"/>
</dbReference>
<dbReference type="InterPro" id="IPR000182">
    <property type="entry name" value="GNAT_dom"/>
</dbReference>
<organism evidence="4 5">
    <name type="scientific">Secundilactobacillus malefermentans</name>
    <dbReference type="NCBI Taxonomy" id="176292"/>
    <lineage>
        <taxon>Bacteria</taxon>
        <taxon>Bacillati</taxon>
        <taxon>Bacillota</taxon>
        <taxon>Bacilli</taxon>
        <taxon>Lactobacillales</taxon>
        <taxon>Lactobacillaceae</taxon>
        <taxon>Secundilactobacillus</taxon>
    </lineage>
</organism>
<evidence type="ECO:0000313" key="5">
    <source>
        <dbReference type="Proteomes" id="UP000294854"/>
    </source>
</evidence>
<dbReference type="CDD" id="cd04301">
    <property type="entry name" value="NAT_SF"/>
    <property type="match status" value="1"/>
</dbReference>
<sequence length="170" mass="19553">MIQIRRASIADVDELLSISQLTFVQTFGPHNTEQAIKTYLTQNLTLEKLATELVDPRAQFFVAIDNGQMVGYLKVNEFGSQTESGLSNSLEVQRIYVLKKDQSKKVGQELMKLAIKIAHELKVNYVWLGVWENNTKAITFYERFGFRKFAIHTFHMGTHPQNDLLMKLIM</sequence>
<dbReference type="AlphaFoldDB" id="A0A4R5NS40"/>
<keyword evidence="5" id="KW-1185">Reference proteome</keyword>
<dbReference type="Pfam" id="PF00583">
    <property type="entry name" value="Acetyltransf_1"/>
    <property type="match status" value="1"/>
</dbReference>
<gene>
    <name evidence="4" type="ORF">C5L31_000585</name>
</gene>
<dbReference type="PROSITE" id="PS51186">
    <property type="entry name" value="GNAT"/>
    <property type="match status" value="1"/>
</dbReference>